<proteinExistence type="predicted"/>
<accession>A0A9X6NHB9</accession>
<sequence>MWNLVVFFALCSVLARTYAAPAAGPTCSRETTSSAVSSAFAFLDNVSNLTRDYNANVTPQKIASLCRDGQLLKASETFVNKCVAMNVPGIRELLAGSVKLLDVCKSSEADIVAKLQSKQACEKKMLTSVPSFATCLSRMATVFDGLERDVKQPNFPSVGIQLSAVCCSLKNYDDCLGQNYQKSFRRVLADMMFRFDEGSYPGYKKSPSSFLLEKSCPLTCLLVTGQIF</sequence>
<keyword evidence="1" id="KW-0732">Signal</keyword>
<gene>
    <name evidence="2" type="ORF">BV898_17474</name>
</gene>
<reference evidence="3" key="1">
    <citation type="submission" date="2017-01" db="EMBL/GenBank/DDBJ databases">
        <title>Comparative genomics of anhydrobiosis in the tardigrade Hypsibius dujardini.</title>
        <authorList>
            <person name="Yoshida Y."/>
            <person name="Koutsovoulos G."/>
            <person name="Laetsch D."/>
            <person name="Stevens L."/>
            <person name="Kumar S."/>
            <person name="Horikawa D."/>
            <person name="Ishino K."/>
            <person name="Komine S."/>
            <person name="Tomita M."/>
            <person name="Blaxter M."/>
            <person name="Arakawa K."/>
        </authorList>
    </citation>
    <scope>NUCLEOTIDE SEQUENCE [LARGE SCALE GENOMIC DNA]</scope>
    <source>
        <strain evidence="3">Z151</strain>
    </source>
</reference>
<name>A0A9X6NHB9_HYPEX</name>
<dbReference type="AlphaFoldDB" id="A0A9X6NHB9"/>
<feature type="signal peptide" evidence="1">
    <location>
        <begin position="1"/>
        <end position="19"/>
    </location>
</feature>
<organism evidence="2 3">
    <name type="scientific">Hypsibius exemplaris</name>
    <name type="common">Freshwater tardigrade</name>
    <dbReference type="NCBI Taxonomy" id="2072580"/>
    <lineage>
        <taxon>Eukaryota</taxon>
        <taxon>Metazoa</taxon>
        <taxon>Ecdysozoa</taxon>
        <taxon>Tardigrada</taxon>
        <taxon>Eutardigrada</taxon>
        <taxon>Parachela</taxon>
        <taxon>Hypsibioidea</taxon>
        <taxon>Hypsibiidae</taxon>
        <taxon>Hypsibius</taxon>
    </lineage>
</organism>
<feature type="chain" id="PRO_5040856871" description="Secreted protein" evidence="1">
    <location>
        <begin position="20"/>
        <end position="228"/>
    </location>
</feature>
<dbReference type="Proteomes" id="UP000192578">
    <property type="component" value="Unassembled WGS sequence"/>
</dbReference>
<evidence type="ECO:0000256" key="1">
    <source>
        <dbReference type="SAM" id="SignalP"/>
    </source>
</evidence>
<evidence type="ECO:0008006" key="4">
    <source>
        <dbReference type="Google" id="ProtNLM"/>
    </source>
</evidence>
<evidence type="ECO:0000313" key="2">
    <source>
        <dbReference type="EMBL" id="OWA53038.1"/>
    </source>
</evidence>
<dbReference type="EMBL" id="MTYJ01000299">
    <property type="protein sequence ID" value="OWA53038.1"/>
    <property type="molecule type" value="Genomic_DNA"/>
</dbReference>
<comment type="caution">
    <text evidence="2">The sequence shown here is derived from an EMBL/GenBank/DDBJ whole genome shotgun (WGS) entry which is preliminary data.</text>
</comment>
<evidence type="ECO:0000313" key="3">
    <source>
        <dbReference type="Proteomes" id="UP000192578"/>
    </source>
</evidence>
<protein>
    <recommendedName>
        <fullName evidence="4">Secreted protein</fullName>
    </recommendedName>
</protein>
<keyword evidence="3" id="KW-1185">Reference proteome</keyword>